<comment type="similarity">
    <text evidence="1 15">Belongs to the helicase family. RecG subfamily.</text>
</comment>
<evidence type="ECO:0000256" key="2">
    <source>
        <dbReference type="ARBA" id="ARBA00017846"/>
    </source>
</evidence>
<dbReference type="GO" id="GO:0003677">
    <property type="term" value="F:DNA binding"/>
    <property type="evidence" value="ECO:0007669"/>
    <property type="project" value="UniProtKB-KW"/>
</dbReference>
<dbReference type="Pfam" id="PF00271">
    <property type="entry name" value="Helicase_C"/>
    <property type="match status" value="1"/>
</dbReference>
<keyword evidence="3 15" id="KW-0547">Nucleotide-binding</keyword>
<proteinExistence type="inferred from homology"/>
<accession>A0AA35USB7</accession>
<keyword evidence="9 15" id="KW-0233">DNA recombination</keyword>
<dbReference type="InterPro" id="IPR027417">
    <property type="entry name" value="P-loop_NTPase"/>
</dbReference>
<dbReference type="GO" id="GO:0016787">
    <property type="term" value="F:hydrolase activity"/>
    <property type="evidence" value="ECO:0007669"/>
    <property type="project" value="UniProtKB-KW"/>
</dbReference>
<dbReference type="SMART" id="SM00490">
    <property type="entry name" value="HELICc"/>
    <property type="match status" value="1"/>
</dbReference>
<evidence type="ECO:0000256" key="1">
    <source>
        <dbReference type="ARBA" id="ARBA00007504"/>
    </source>
</evidence>
<dbReference type="CDD" id="cd17992">
    <property type="entry name" value="DEXHc_RecG"/>
    <property type="match status" value="1"/>
</dbReference>
<dbReference type="Pfam" id="PF00270">
    <property type="entry name" value="DEAD"/>
    <property type="match status" value="1"/>
</dbReference>
<dbReference type="PROSITE" id="PS51194">
    <property type="entry name" value="HELICASE_CTER"/>
    <property type="match status" value="1"/>
</dbReference>
<dbReference type="GO" id="GO:0043138">
    <property type="term" value="F:3'-5' DNA helicase activity"/>
    <property type="evidence" value="ECO:0007669"/>
    <property type="project" value="UniProtKB-EC"/>
</dbReference>
<dbReference type="Pfam" id="PF19833">
    <property type="entry name" value="RecG_dom3_C"/>
    <property type="match status" value="1"/>
</dbReference>
<dbReference type="PROSITE" id="PS51192">
    <property type="entry name" value="HELICASE_ATP_BIND_1"/>
    <property type="match status" value="1"/>
</dbReference>
<dbReference type="CDD" id="cd04488">
    <property type="entry name" value="RecG_wedge_OBF"/>
    <property type="match status" value="1"/>
</dbReference>
<evidence type="ECO:0000256" key="15">
    <source>
        <dbReference type="RuleBase" id="RU363016"/>
    </source>
</evidence>
<dbReference type="SMART" id="SM00487">
    <property type="entry name" value="DEXDc"/>
    <property type="match status" value="1"/>
</dbReference>
<dbReference type="RefSeq" id="WP_017366327.1">
    <property type="nucleotide sequence ID" value="NZ_OX458332.1"/>
</dbReference>
<dbReference type="InterPro" id="IPR047112">
    <property type="entry name" value="RecG/Mfd"/>
</dbReference>
<name>A0AA35USB7_METCP</name>
<evidence type="ECO:0000313" key="19">
    <source>
        <dbReference type="Proteomes" id="UP001158598"/>
    </source>
</evidence>
<dbReference type="NCBIfam" id="TIGR00643">
    <property type="entry name" value="recG"/>
    <property type="match status" value="1"/>
</dbReference>
<evidence type="ECO:0000256" key="14">
    <source>
        <dbReference type="ARBA" id="ARBA00048988"/>
    </source>
</evidence>
<organism evidence="18 19">
    <name type="scientific">Methylococcus capsulatus</name>
    <dbReference type="NCBI Taxonomy" id="414"/>
    <lineage>
        <taxon>Bacteria</taxon>
        <taxon>Pseudomonadati</taxon>
        <taxon>Pseudomonadota</taxon>
        <taxon>Gammaproteobacteria</taxon>
        <taxon>Methylococcales</taxon>
        <taxon>Methylococcaceae</taxon>
        <taxon>Methylococcus</taxon>
    </lineage>
</organism>
<dbReference type="SUPFAM" id="SSF50249">
    <property type="entry name" value="Nucleic acid-binding proteins"/>
    <property type="match status" value="1"/>
</dbReference>
<dbReference type="Gene3D" id="2.40.50.140">
    <property type="entry name" value="Nucleic acid-binding proteins"/>
    <property type="match status" value="1"/>
</dbReference>
<dbReference type="PANTHER" id="PTHR47964">
    <property type="entry name" value="ATP-DEPENDENT DNA HELICASE HOMOLOG RECG, CHLOROPLASTIC"/>
    <property type="match status" value="1"/>
</dbReference>
<evidence type="ECO:0000256" key="6">
    <source>
        <dbReference type="ARBA" id="ARBA00022806"/>
    </source>
</evidence>
<dbReference type="InterPro" id="IPR011545">
    <property type="entry name" value="DEAD/DEAH_box_helicase_dom"/>
</dbReference>
<keyword evidence="6 15" id="KW-0347">Helicase</keyword>
<dbReference type="Proteomes" id="UP001158598">
    <property type="component" value="Chromosome"/>
</dbReference>
<dbReference type="EC" id="5.6.2.4" evidence="13 15"/>
<keyword evidence="7 15" id="KW-0067">ATP-binding</keyword>
<evidence type="ECO:0000256" key="5">
    <source>
        <dbReference type="ARBA" id="ARBA00022801"/>
    </source>
</evidence>
<feature type="domain" description="Helicase C-terminal" evidence="17">
    <location>
        <begin position="480"/>
        <end position="626"/>
    </location>
</feature>
<dbReference type="InterPro" id="IPR014001">
    <property type="entry name" value="Helicase_ATP-bd"/>
</dbReference>
<dbReference type="NCBIfam" id="NF008163">
    <property type="entry name" value="PRK10917.1-1"/>
    <property type="match status" value="1"/>
</dbReference>
<dbReference type="NCBIfam" id="NF008168">
    <property type="entry name" value="PRK10917.2-2"/>
    <property type="match status" value="1"/>
</dbReference>
<dbReference type="NCBIfam" id="NF008165">
    <property type="entry name" value="PRK10917.1-3"/>
    <property type="match status" value="1"/>
</dbReference>
<evidence type="ECO:0000313" key="18">
    <source>
        <dbReference type="EMBL" id="CAI8855724.1"/>
    </source>
</evidence>
<feature type="domain" description="Helicase ATP-binding" evidence="16">
    <location>
        <begin position="282"/>
        <end position="447"/>
    </location>
</feature>
<dbReference type="Gene3D" id="3.40.50.300">
    <property type="entry name" value="P-loop containing nucleotide triphosphate hydrolases"/>
    <property type="match status" value="2"/>
</dbReference>
<comment type="catalytic activity">
    <reaction evidence="14 15">
        <text>ATP + H2O = ADP + phosphate + H(+)</text>
        <dbReference type="Rhea" id="RHEA:13065"/>
        <dbReference type="ChEBI" id="CHEBI:15377"/>
        <dbReference type="ChEBI" id="CHEBI:15378"/>
        <dbReference type="ChEBI" id="CHEBI:30616"/>
        <dbReference type="ChEBI" id="CHEBI:43474"/>
        <dbReference type="ChEBI" id="CHEBI:456216"/>
        <dbReference type="EC" id="5.6.2.4"/>
    </reaction>
</comment>
<dbReference type="FunFam" id="3.40.50.300:FF:000391">
    <property type="entry name" value="ATP-dependent DNA helicase RecG"/>
    <property type="match status" value="1"/>
</dbReference>
<comment type="catalytic activity">
    <reaction evidence="12 15">
        <text>Couples ATP hydrolysis with the unwinding of duplex DNA by translocating in the 3'-5' direction.</text>
        <dbReference type="EC" id="5.6.2.4"/>
    </reaction>
</comment>
<dbReference type="PANTHER" id="PTHR47964:SF1">
    <property type="entry name" value="ATP-DEPENDENT DNA HELICASE HOMOLOG RECG, CHLOROPLASTIC"/>
    <property type="match status" value="1"/>
</dbReference>
<evidence type="ECO:0000256" key="13">
    <source>
        <dbReference type="ARBA" id="ARBA00034808"/>
    </source>
</evidence>
<evidence type="ECO:0000256" key="7">
    <source>
        <dbReference type="ARBA" id="ARBA00022840"/>
    </source>
</evidence>
<dbReference type="EMBL" id="OX458332">
    <property type="protein sequence ID" value="CAI8855724.1"/>
    <property type="molecule type" value="Genomic_DNA"/>
</dbReference>
<dbReference type="InterPro" id="IPR045562">
    <property type="entry name" value="RecG_dom3_C"/>
</dbReference>
<keyword evidence="11" id="KW-0413">Isomerase</keyword>
<gene>
    <name evidence="18" type="primary">recG</name>
    <name evidence="18" type="ORF">MCNOR_2586</name>
</gene>
<comment type="function">
    <text evidence="15">Plays a critical role in recombination and DNA repair. Helps process Holliday junction intermediates to mature products by catalyzing branch migration. Has replication fork regression activity, unwinds stalled or blocked replication forks to make a HJ that can be resolved. Has a DNA unwinding activity characteristic of a DNA helicase with 3'-5' polarity.</text>
</comment>
<keyword evidence="5 15" id="KW-0378">Hydrolase</keyword>
<evidence type="ECO:0000256" key="3">
    <source>
        <dbReference type="ARBA" id="ARBA00022741"/>
    </source>
</evidence>
<dbReference type="InterPro" id="IPR001650">
    <property type="entry name" value="Helicase_C-like"/>
</dbReference>
<reference evidence="18" key="1">
    <citation type="submission" date="2023-03" db="EMBL/GenBank/DDBJ databases">
        <authorList>
            <person name="Pearce D."/>
        </authorList>
    </citation>
    <scope>NUCLEOTIDE SEQUENCE</scope>
    <source>
        <strain evidence="18">Mc</strain>
    </source>
</reference>
<dbReference type="GO" id="GO:0006281">
    <property type="term" value="P:DNA repair"/>
    <property type="evidence" value="ECO:0007669"/>
    <property type="project" value="UniProtKB-UniRule"/>
</dbReference>
<evidence type="ECO:0000256" key="9">
    <source>
        <dbReference type="ARBA" id="ARBA00023172"/>
    </source>
</evidence>
<keyword evidence="10 15" id="KW-0234">DNA repair</keyword>
<protein>
    <recommendedName>
        <fullName evidence="2 15">ATP-dependent DNA helicase RecG</fullName>
        <ecNumber evidence="13 15">5.6.2.4</ecNumber>
    </recommendedName>
</protein>
<keyword evidence="4 15" id="KW-0227">DNA damage</keyword>
<evidence type="ECO:0000256" key="8">
    <source>
        <dbReference type="ARBA" id="ARBA00023125"/>
    </source>
</evidence>
<evidence type="ECO:0000256" key="12">
    <source>
        <dbReference type="ARBA" id="ARBA00034617"/>
    </source>
</evidence>
<dbReference type="InterPro" id="IPR004609">
    <property type="entry name" value="ATP-dep_DNA_helicase_RecG"/>
</dbReference>
<evidence type="ECO:0000256" key="4">
    <source>
        <dbReference type="ARBA" id="ARBA00022763"/>
    </source>
</evidence>
<dbReference type="GO" id="GO:0006310">
    <property type="term" value="P:DNA recombination"/>
    <property type="evidence" value="ECO:0007669"/>
    <property type="project" value="UniProtKB-UniRule"/>
</dbReference>
<dbReference type="InterPro" id="IPR012340">
    <property type="entry name" value="NA-bd_OB-fold"/>
</dbReference>
<dbReference type="InterPro" id="IPR033454">
    <property type="entry name" value="RecG_wedge"/>
</dbReference>
<evidence type="ECO:0000259" key="17">
    <source>
        <dbReference type="PROSITE" id="PS51194"/>
    </source>
</evidence>
<evidence type="ECO:0000256" key="11">
    <source>
        <dbReference type="ARBA" id="ARBA00023235"/>
    </source>
</evidence>
<dbReference type="GO" id="GO:0005524">
    <property type="term" value="F:ATP binding"/>
    <property type="evidence" value="ECO:0007669"/>
    <property type="project" value="UniProtKB-KW"/>
</dbReference>
<evidence type="ECO:0000259" key="16">
    <source>
        <dbReference type="PROSITE" id="PS51192"/>
    </source>
</evidence>
<dbReference type="AlphaFoldDB" id="A0AA35USB7"/>
<sequence>MATSRRPDRVSLDNLQGAGTKTQGRLNKLGIFNLQDLLLHLPIRYEDRTRLTPLGALQPGQPALVEGGVAFTDVAGASRRSLICRISDGTGFLDLRFFHFRPEQLRALSSLRRIRCFGEVRVGAHGLEMVHPQYEALSETAPAPLETGLTPVYPTTDGLSQQSLRRFVAQALRLAEPEHEKSFRLPPRLAPELDALSWWDAVRTLHRPMDDCPKALERARRRLAYEELLAHHLSLARFRQEIRRRSAPVLNTDEAIKTTFQSGLPFSLTGAQRRVIGEIESDLRSGRPMLRLLQGDVGSGKTIVAAHAALAAASSGWQTALMAPTELLAEQHFHTFSGWLESSGVTTTLLTGKIKGQGRRDALAAIASGATALVIGTHALFQDAVEFHRLGLTIIDEQHRFGVHQRLALRDKAHPLAALPHQLVMTATPIPRTLAILGYADLDCSVLDELPPGRTPVVTRLIPSTRRGEIIDRIASWIARGRQAYWVCTLIDESEALQCEAAANTAASLAQALPGLRIRLLHGRMSAAEKDGVMREFKAGESDILVATTVIEVGVDVPNAGLMIIENPERLGLAQLHQLRGRVGRGPGDAYCILLYQPPLSAIGRERLKILKDSSDGFAIAERDLRLRGPGEFLGVRQTGLARFRIADLTRDADLIETVSASAERVLEHHPELVAPLIDRWVGRGVHYAGA</sequence>
<evidence type="ECO:0000256" key="10">
    <source>
        <dbReference type="ARBA" id="ARBA00023204"/>
    </source>
</evidence>
<dbReference type="Pfam" id="PF17191">
    <property type="entry name" value="RecG_wedge"/>
    <property type="match status" value="1"/>
</dbReference>
<keyword evidence="8" id="KW-0238">DNA-binding</keyword>
<dbReference type="SUPFAM" id="SSF52540">
    <property type="entry name" value="P-loop containing nucleoside triphosphate hydrolases"/>
    <property type="match status" value="1"/>
</dbReference>